<keyword evidence="1" id="KW-0732">Signal</keyword>
<sequence length="255" mass="27604">MRVPAGLAATSVAALLFCSAAAHAHFQELLPSTDIVADEGDRKVKLQAIFTHPMEGGPTMDMGQPQQFGVLADGEKVDLKSSLKPVDFSGKKVFEATYQIKKPGDYVFFLEPAPYWDEGEKHFLIHYTKVVVDFGSGEGWDKLVGLPVEIEPLSRPYGVWTGNLFRGVVRKDGKPVPGAVVEIEWANDGSVKAPSDPFVTQVVKADDNGVFAYALPKAGWWGFNALIDGETKGPDGKPAEAELGGTIWVKAVDMK</sequence>
<comment type="caution">
    <text evidence="2">The sequence shown here is derived from an EMBL/GenBank/DDBJ whole genome shotgun (WGS) entry which is preliminary data.</text>
</comment>
<dbReference type="Pfam" id="PF10670">
    <property type="entry name" value="DUF4198"/>
    <property type="match status" value="1"/>
</dbReference>
<name>A0A8I1GHA9_9HYPH</name>
<feature type="signal peptide" evidence="1">
    <location>
        <begin position="1"/>
        <end position="24"/>
    </location>
</feature>
<keyword evidence="3" id="KW-1185">Reference proteome</keyword>
<organism evidence="2 3">
    <name type="scientific">Rhodomicrobium udaipurense</name>
    <dbReference type="NCBI Taxonomy" id="1202716"/>
    <lineage>
        <taxon>Bacteria</taxon>
        <taxon>Pseudomonadati</taxon>
        <taxon>Pseudomonadota</taxon>
        <taxon>Alphaproteobacteria</taxon>
        <taxon>Hyphomicrobiales</taxon>
        <taxon>Hyphomicrobiaceae</taxon>
        <taxon>Rhodomicrobium</taxon>
    </lineage>
</organism>
<proteinExistence type="predicted"/>
<dbReference type="AlphaFoldDB" id="A0A8I1GHA9"/>
<gene>
    <name evidence="2" type="ORF">JDN41_10715</name>
</gene>
<dbReference type="RefSeq" id="WP_037238826.1">
    <property type="nucleotide sequence ID" value="NZ_JAEMUK010000026.1"/>
</dbReference>
<dbReference type="Proteomes" id="UP000623250">
    <property type="component" value="Unassembled WGS sequence"/>
</dbReference>
<protein>
    <submittedName>
        <fullName evidence="2">DUF4198 domain-containing protein</fullName>
    </submittedName>
</protein>
<evidence type="ECO:0000256" key="1">
    <source>
        <dbReference type="SAM" id="SignalP"/>
    </source>
</evidence>
<feature type="chain" id="PRO_5034157051" evidence="1">
    <location>
        <begin position="25"/>
        <end position="255"/>
    </location>
</feature>
<reference evidence="2 3" key="1">
    <citation type="submission" date="2020-12" db="EMBL/GenBank/DDBJ databases">
        <title>Revised draft genomes of Rhodomicrobium vannielii ATCC 17100 and Rhodomicrobium udaipurense JA643.</title>
        <authorList>
            <person name="Conners E.M."/>
            <person name="Davenport E.J."/>
            <person name="Bose A."/>
        </authorList>
    </citation>
    <scope>NUCLEOTIDE SEQUENCE [LARGE SCALE GENOMIC DNA]</scope>
    <source>
        <strain evidence="2 3">JA643</strain>
    </source>
</reference>
<dbReference type="EMBL" id="JAEMUK010000026">
    <property type="protein sequence ID" value="MBJ7544026.1"/>
    <property type="molecule type" value="Genomic_DNA"/>
</dbReference>
<evidence type="ECO:0000313" key="2">
    <source>
        <dbReference type="EMBL" id="MBJ7544026.1"/>
    </source>
</evidence>
<dbReference type="InterPro" id="IPR019613">
    <property type="entry name" value="DUF4198"/>
</dbReference>
<accession>A0A8I1GHA9</accession>
<evidence type="ECO:0000313" key="3">
    <source>
        <dbReference type="Proteomes" id="UP000623250"/>
    </source>
</evidence>